<sequence>MSICCSSPPANTRTSRSTSTRIFYLPPIAITSVAIVLATANLTLGTLSHDKLIKHGNISLENFSSGIALLRIRWEHTSA</sequence>
<dbReference type="Proteomes" id="UP000078540">
    <property type="component" value="Unassembled WGS sequence"/>
</dbReference>
<dbReference type="AlphaFoldDB" id="A0A195AUU0"/>
<evidence type="ECO:0000313" key="2">
    <source>
        <dbReference type="EMBL" id="KYM75790.1"/>
    </source>
</evidence>
<reference evidence="2 3" key="1">
    <citation type="submission" date="2015-09" db="EMBL/GenBank/DDBJ databases">
        <title>Atta colombica WGS genome.</title>
        <authorList>
            <person name="Nygaard S."/>
            <person name="Hu H."/>
            <person name="Boomsma J."/>
            <person name="Zhang G."/>
        </authorList>
    </citation>
    <scope>NUCLEOTIDE SEQUENCE [LARGE SCALE GENOMIC DNA]</scope>
    <source>
        <strain evidence="2">Treedump-2</strain>
        <tissue evidence="2">Whole body</tissue>
    </source>
</reference>
<dbReference type="EMBL" id="KQ976738">
    <property type="protein sequence ID" value="KYM75790.1"/>
    <property type="molecule type" value="Genomic_DNA"/>
</dbReference>
<name>A0A195AUU0_9HYME</name>
<accession>A0A195AUU0</accession>
<organism evidence="2 3">
    <name type="scientific">Atta colombica</name>
    <dbReference type="NCBI Taxonomy" id="520822"/>
    <lineage>
        <taxon>Eukaryota</taxon>
        <taxon>Metazoa</taxon>
        <taxon>Ecdysozoa</taxon>
        <taxon>Arthropoda</taxon>
        <taxon>Hexapoda</taxon>
        <taxon>Insecta</taxon>
        <taxon>Pterygota</taxon>
        <taxon>Neoptera</taxon>
        <taxon>Endopterygota</taxon>
        <taxon>Hymenoptera</taxon>
        <taxon>Apocrita</taxon>
        <taxon>Aculeata</taxon>
        <taxon>Formicoidea</taxon>
        <taxon>Formicidae</taxon>
        <taxon>Myrmicinae</taxon>
        <taxon>Atta</taxon>
    </lineage>
</organism>
<keyword evidence="1" id="KW-0812">Transmembrane</keyword>
<protein>
    <submittedName>
        <fullName evidence="2">Uncharacterized protein</fullName>
    </submittedName>
</protein>
<evidence type="ECO:0000256" key="1">
    <source>
        <dbReference type="SAM" id="Phobius"/>
    </source>
</evidence>
<keyword evidence="1" id="KW-0472">Membrane</keyword>
<evidence type="ECO:0000313" key="3">
    <source>
        <dbReference type="Proteomes" id="UP000078540"/>
    </source>
</evidence>
<gene>
    <name evidence="2" type="ORF">ALC53_13854</name>
</gene>
<proteinExistence type="predicted"/>
<feature type="transmembrane region" description="Helical" evidence="1">
    <location>
        <begin position="22"/>
        <end position="44"/>
    </location>
</feature>
<keyword evidence="1" id="KW-1133">Transmembrane helix</keyword>
<keyword evidence="3" id="KW-1185">Reference proteome</keyword>